<evidence type="ECO:0000313" key="1">
    <source>
        <dbReference type="EMBL" id="KAA6347008.1"/>
    </source>
</evidence>
<dbReference type="AlphaFoldDB" id="A0A5J4SM64"/>
<protein>
    <submittedName>
        <fullName evidence="1">Uncharacterized protein</fullName>
    </submittedName>
</protein>
<dbReference type="EMBL" id="SNRY01000109">
    <property type="protein sequence ID" value="KAA6347008.1"/>
    <property type="molecule type" value="Genomic_DNA"/>
</dbReference>
<organism evidence="1">
    <name type="scientific">termite gut metagenome</name>
    <dbReference type="NCBI Taxonomy" id="433724"/>
    <lineage>
        <taxon>unclassified sequences</taxon>
        <taxon>metagenomes</taxon>
        <taxon>organismal metagenomes</taxon>
    </lineage>
</organism>
<sequence length="33" mass="4064">MEVYYRQKVSMLELKITSYVFIIWISPSFKSYL</sequence>
<name>A0A5J4SM64_9ZZZZ</name>
<comment type="caution">
    <text evidence="1">The sequence shown here is derived from an EMBL/GenBank/DDBJ whole genome shotgun (WGS) entry which is preliminary data.</text>
</comment>
<proteinExistence type="predicted"/>
<accession>A0A5J4SM64</accession>
<reference evidence="1" key="1">
    <citation type="submission" date="2019-03" db="EMBL/GenBank/DDBJ databases">
        <title>Single cell metagenomics reveals metabolic interactions within the superorganism composed of flagellate Streblomastix strix and complex community of Bacteroidetes bacteria on its surface.</title>
        <authorList>
            <person name="Treitli S.C."/>
            <person name="Kolisko M."/>
            <person name="Husnik F."/>
            <person name="Keeling P."/>
            <person name="Hampl V."/>
        </authorList>
    </citation>
    <scope>NUCLEOTIDE SEQUENCE</scope>
    <source>
        <strain evidence="1">STM</strain>
    </source>
</reference>
<gene>
    <name evidence="1" type="ORF">EZS27_005482</name>
</gene>